<evidence type="ECO:0000256" key="1">
    <source>
        <dbReference type="SAM" id="MobiDB-lite"/>
    </source>
</evidence>
<keyword evidence="4" id="KW-1185">Reference proteome</keyword>
<evidence type="ECO:0000313" key="3">
    <source>
        <dbReference type="EMBL" id="BCX48149.1"/>
    </source>
</evidence>
<protein>
    <submittedName>
        <fullName evidence="3">Uncharacterized protein</fullName>
    </submittedName>
</protein>
<sequence>MPEIEPESHSGKITPKRGGISAPPPRTSYYEAIHCYRKVKTYPIQEHELSALDESNSNFTLWASLGTGFIFLSIGCVWDTVSEWSFTGVRFFFMVLFGLAAGGSFWVSRGYKKQRENRLKNIKAEVVEHKEDNGTA</sequence>
<keyword evidence="2" id="KW-0472">Membrane</keyword>
<feature type="transmembrane region" description="Helical" evidence="2">
    <location>
        <begin position="87"/>
        <end position="108"/>
    </location>
</feature>
<organism evidence="3 4">
    <name type="scientific">Haloferula helveola</name>
    <dbReference type="NCBI Taxonomy" id="490095"/>
    <lineage>
        <taxon>Bacteria</taxon>
        <taxon>Pseudomonadati</taxon>
        <taxon>Verrucomicrobiota</taxon>
        <taxon>Verrucomicrobiia</taxon>
        <taxon>Verrucomicrobiales</taxon>
        <taxon>Verrucomicrobiaceae</taxon>
        <taxon>Haloferula</taxon>
    </lineage>
</organism>
<gene>
    <name evidence="3" type="ORF">HAHE_20570</name>
</gene>
<feature type="compositionally biased region" description="Basic and acidic residues" evidence="1">
    <location>
        <begin position="1"/>
        <end position="10"/>
    </location>
</feature>
<dbReference type="Proteomes" id="UP001374893">
    <property type="component" value="Chromosome"/>
</dbReference>
<feature type="region of interest" description="Disordered" evidence="1">
    <location>
        <begin position="1"/>
        <end position="25"/>
    </location>
</feature>
<dbReference type="EMBL" id="AP024702">
    <property type="protein sequence ID" value="BCX48149.1"/>
    <property type="molecule type" value="Genomic_DNA"/>
</dbReference>
<name>A0ABM7REN1_9BACT</name>
<accession>A0ABM7REN1</accession>
<proteinExistence type="predicted"/>
<keyword evidence="2" id="KW-0812">Transmembrane</keyword>
<evidence type="ECO:0000256" key="2">
    <source>
        <dbReference type="SAM" id="Phobius"/>
    </source>
</evidence>
<feature type="transmembrane region" description="Helical" evidence="2">
    <location>
        <begin position="59"/>
        <end position="81"/>
    </location>
</feature>
<evidence type="ECO:0000313" key="4">
    <source>
        <dbReference type="Proteomes" id="UP001374893"/>
    </source>
</evidence>
<keyword evidence="2" id="KW-1133">Transmembrane helix</keyword>
<reference evidence="3 4" key="1">
    <citation type="submission" date="2021-06" db="EMBL/GenBank/DDBJ databases">
        <title>Complete genome of Haloferula helveola possessing various polysaccharide degrading enzymes.</title>
        <authorList>
            <person name="Takami H."/>
            <person name="Huang C."/>
            <person name="Hamasaki K."/>
        </authorList>
    </citation>
    <scope>NUCLEOTIDE SEQUENCE [LARGE SCALE GENOMIC DNA]</scope>
    <source>
        <strain evidence="3 4">CN-1</strain>
    </source>
</reference>